<dbReference type="GeneID" id="25280566"/>
<dbReference type="EMBL" id="AMGV01000004">
    <property type="protein sequence ID" value="KEF57723.1"/>
    <property type="molecule type" value="Genomic_DNA"/>
</dbReference>
<organism evidence="1 2">
    <name type="scientific">Exophiala aquamarina CBS 119918</name>
    <dbReference type="NCBI Taxonomy" id="1182545"/>
    <lineage>
        <taxon>Eukaryota</taxon>
        <taxon>Fungi</taxon>
        <taxon>Dikarya</taxon>
        <taxon>Ascomycota</taxon>
        <taxon>Pezizomycotina</taxon>
        <taxon>Eurotiomycetes</taxon>
        <taxon>Chaetothyriomycetidae</taxon>
        <taxon>Chaetothyriales</taxon>
        <taxon>Herpotrichiellaceae</taxon>
        <taxon>Exophiala</taxon>
    </lineage>
</organism>
<protein>
    <submittedName>
        <fullName evidence="1">Uncharacterized protein</fullName>
    </submittedName>
</protein>
<dbReference type="AlphaFoldDB" id="A0A072PEL2"/>
<dbReference type="HOGENOM" id="CLU_2133523_0_0_1"/>
<name>A0A072PEL2_9EURO</name>
<gene>
    <name evidence="1" type="ORF">A1O9_05642</name>
</gene>
<dbReference type="VEuPathDB" id="FungiDB:A1O9_05642"/>
<keyword evidence="2" id="KW-1185">Reference proteome</keyword>
<reference evidence="1 2" key="1">
    <citation type="submission" date="2013-03" db="EMBL/GenBank/DDBJ databases">
        <title>The Genome Sequence of Exophiala aquamarina CBS 119918.</title>
        <authorList>
            <consortium name="The Broad Institute Genomics Platform"/>
            <person name="Cuomo C."/>
            <person name="de Hoog S."/>
            <person name="Gorbushina A."/>
            <person name="Walker B."/>
            <person name="Young S.K."/>
            <person name="Zeng Q."/>
            <person name="Gargeya S."/>
            <person name="Fitzgerald M."/>
            <person name="Haas B."/>
            <person name="Abouelleil A."/>
            <person name="Allen A.W."/>
            <person name="Alvarado L."/>
            <person name="Arachchi H.M."/>
            <person name="Berlin A.M."/>
            <person name="Chapman S.B."/>
            <person name="Gainer-Dewar J."/>
            <person name="Goldberg J."/>
            <person name="Griggs A."/>
            <person name="Gujja S."/>
            <person name="Hansen M."/>
            <person name="Howarth C."/>
            <person name="Imamovic A."/>
            <person name="Ireland A."/>
            <person name="Larimer J."/>
            <person name="McCowan C."/>
            <person name="Murphy C."/>
            <person name="Pearson M."/>
            <person name="Poon T.W."/>
            <person name="Priest M."/>
            <person name="Roberts A."/>
            <person name="Saif S."/>
            <person name="Shea T."/>
            <person name="Sisk P."/>
            <person name="Sykes S."/>
            <person name="Wortman J."/>
            <person name="Nusbaum C."/>
            <person name="Birren B."/>
        </authorList>
    </citation>
    <scope>NUCLEOTIDE SEQUENCE [LARGE SCALE GENOMIC DNA]</scope>
    <source>
        <strain evidence="1 2">CBS 119918</strain>
    </source>
</reference>
<accession>A0A072PEL2</accession>
<sequence>MVPKFQLQSRSLGALQSDCCWHVGHGKQRSLAPGYQSKWSDTGFSRHTGRRHFVHFFESASIMENLVERCDTENTLSYPRDTREYYQTKWYGRSDVDSPKRQLFFHMAGIGPM</sequence>
<dbReference type="Proteomes" id="UP000027920">
    <property type="component" value="Unassembled WGS sequence"/>
</dbReference>
<evidence type="ECO:0000313" key="1">
    <source>
        <dbReference type="EMBL" id="KEF57723.1"/>
    </source>
</evidence>
<proteinExistence type="predicted"/>
<dbReference type="RefSeq" id="XP_013260313.1">
    <property type="nucleotide sequence ID" value="XM_013404859.1"/>
</dbReference>
<evidence type="ECO:0000313" key="2">
    <source>
        <dbReference type="Proteomes" id="UP000027920"/>
    </source>
</evidence>
<dbReference type="OrthoDB" id="422574at2759"/>
<comment type="caution">
    <text evidence="1">The sequence shown here is derived from an EMBL/GenBank/DDBJ whole genome shotgun (WGS) entry which is preliminary data.</text>
</comment>